<dbReference type="RefSeq" id="WP_035314977.1">
    <property type="nucleotide sequence ID" value="NZ_AODH01000036.1"/>
</dbReference>
<dbReference type="PATRIC" id="fig|1265861.3.peg.1767"/>
<keyword evidence="2" id="KW-1185">Reference proteome</keyword>
<comment type="caution">
    <text evidence="1">The sequence shown here is derived from an EMBL/GenBank/DDBJ whole genome shotgun (WGS) entry which is preliminary data.</text>
</comment>
<evidence type="ECO:0000313" key="1">
    <source>
        <dbReference type="EMBL" id="EUJ38392.1"/>
    </source>
</evidence>
<dbReference type="STRING" id="1265861.BCAMP_09011"/>
<dbReference type="EMBL" id="AODH01000036">
    <property type="protein sequence ID" value="EUJ38392.1"/>
    <property type="molecule type" value="Genomic_DNA"/>
</dbReference>
<proteinExistence type="predicted"/>
<dbReference type="Proteomes" id="UP000019243">
    <property type="component" value="Unassembled WGS sequence"/>
</dbReference>
<sequence length="89" mass="10604">MGHSEQMIENQFIQILSEKENQWTYRPDLKTEDALWQNFRGHLNRINLSLLEDKLLTDKEFNQVKVEFSRLTGTPFLASQRPITSFLYD</sequence>
<dbReference type="AlphaFoldDB" id="W7CMV1"/>
<reference evidence="1 2" key="1">
    <citation type="submission" date="2012-12" db="EMBL/GenBank/DDBJ databases">
        <title>Novel taxa of Listeriaceae from agricultural environments in the United States.</title>
        <authorList>
            <person name="den Bakker H.C."/>
            <person name="Allred A."/>
            <person name="Warchocki S."/>
            <person name="Wright E.M."/>
            <person name="Burrell A."/>
            <person name="Nightingale K.K."/>
            <person name="Kephart D."/>
            <person name="Wiedmann M."/>
        </authorList>
    </citation>
    <scope>NUCLEOTIDE SEQUENCE [LARGE SCALE GENOMIC DNA]</scope>
    <source>
        <strain evidence="1 2">FSL F6-1037</strain>
    </source>
</reference>
<gene>
    <name evidence="1" type="ORF">BCAMP_09011</name>
</gene>
<organism evidence="1 2">
    <name type="scientific">Brochothrix campestris FSL F6-1037</name>
    <dbReference type="NCBI Taxonomy" id="1265861"/>
    <lineage>
        <taxon>Bacteria</taxon>
        <taxon>Bacillati</taxon>
        <taxon>Bacillota</taxon>
        <taxon>Bacilli</taxon>
        <taxon>Bacillales</taxon>
        <taxon>Listeriaceae</taxon>
        <taxon>Brochothrix</taxon>
    </lineage>
</organism>
<name>W7CMV1_9LIST</name>
<protein>
    <submittedName>
        <fullName evidence="1">Type I restriction-modification system restriction subunit</fullName>
    </submittedName>
</protein>
<accession>W7CMV1</accession>
<evidence type="ECO:0000313" key="2">
    <source>
        <dbReference type="Proteomes" id="UP000019243"/>
    </source>
</evidence>